<gene>
    <name evidence="2" type="ORF">F4556_005035</name>
</gene>
<dbReference type="EMBL" id="JACHJR010000001">
    <property type="protein sequence ID" value="MBB4949500.1"/>
    <property type="molecule type" value="Genomic_DNA"/>
</dbReference>
<sequence length="174" mass="19113">MTWPMEEGLPARMVLPGIAAFARADRPETPVPDDGNDWVLGRCWLYCGREQLPVLWIGPVTVVSATAAMHACASCISRLNDLLWDELLVGSTAPAPELAVPAAPLVTEVTLFHRPPTRRPALPAPARTSHRRPRRRTELLDAALPGWLSRLSRRTRPQLQPAPSPHTHGPTPAR</sequence>
<protein>
    <submittedName>
        <fullName evidence="2">Uncharacterized protein</fullName>
    </submittedName>
</protein>
<name>A0A7W7WK03_9ACTN</name>
<evidence type="ECO:0000313" key="3">
    <source>
        <dbReference type="Proteomes" id="UP000573327"/>
    </source>
</evidence>
<feature type="region of interest" description="Disordered" evidence="1">
    <location>
        <begin position="150"/>
        <end position="174"/>
    </location>
</feature>
<accession>A0A7W7WK03</accession>
<proteinExistence type="predicted"/>
<dbReference type="AlphaFoldDB" id="A0A7W7WK03"/>
<keyword evidence="3" id="KW-1185">Reference proteome</keyword>
<organism evidence="2 3">
    <name type="scientific">Kitasatospora gansuensis</name>
    <dbReference type="NCBI Taxonomy" id="258050"/>
    <lineage>
        <taxon>Bacteria</taxon>
        <taxon>Bacillati</taxon>
        <taxon>Actinomycetota</taxon>
        <taxon>Actinomycetes</taxon>
        <taxon>Kitasatosporales</taxon>
        <taxon>Streptomycetaceae</taxon>
        <taxon>Kitasatospora</taxon>
    </lineage>
</organism>
<dbReference type="Proteomes" id="UP000573327">
    <property type="component" value="Unassembled WGS sequence"/>
</dbReference>
<comment type="caution">
    <text evidence="2">The sequence shown here is derived from an EMBL/GenBank/DDBJ whole genome shotgun (WGS) entry which is preliminary data.</text>
</comment>
<feature type="region of interest" description="Disordered" evidence="1">
    <location>
        <begin position="116"/>
        <end position="136"/>
    </location>
</feature>
<evidence type="ECO:0000256" key="1">
    <source>
        <dbReference type="SAM" id="MobiDB-lite"/>
    </source>
</evidence>
<evidence type="ECO:0000313" key="2">
    <source>
        <dbReference type="EMBL" id="MBB4949500.1"/>
    </source>
</evidence>
<reference evidence="2 3" key="1">
    <citation type="submission" date="2020-08" db="EMBL/GenBank/DDBJ databases">
        <title>Sequencing the genomes of 1000 actinobacteria strains.</title>
        <authorList>
            <person name="Klenk H.-P."/>
        </authorList>
    </citation>
    <scope>NUCLEOTIDE SEQUENCE [LARGE SCALE GENOMIC DNA]</scope>
    <source>
        <strain evidence="2 3">DSM 44786</strain>
    </source>
</reference>
<dbReference type="RefSeq" id="WP_184919874.1">
    <property type="nucleotide sequence ID" value="NZ_JACHJR010000001.1"/>
</dbReference>